<reference evidence="1 2" key="1">
    <citation type="submission" date="2008-10" db="EMBL/GenBank/DDBJ databases">
        <title>Genome sequence of Bacillus cereus AH820.</title>
        <authorList>
            <person name="Dodson R.J."/>
            <person name="Durkin A.S."/>
            <person name="Rosovitz M.J."/>
            <person name="Rasko D.A."/>
            <person name="Hoffmaster A."/>
            <person name="Ravel J."/>
            <person name="Sutton G."/>
        </authorList>
    </citation>
    <scope>NUCLEOTIDE SEQUENCE [LARGE SCALE GENOMIC DNA]</scope>
    <source>
        <strain evidence="1 2">AH820</strain>
    </source>
</reference>
<dbReference type="AlphaFoldDB" id="B7JJK8"/>
<organism evidence="1 2">
    <name type="scientific">Bacillus cereus (strain AH820)</name>
    <dbReference type="NCBI Taxonomy" id="405535"/>
    <lineage>
        <taxon>Bacteria</taxon>
        <taxon>Bacillati</taxon>
        <taxon>Bacillota</taxon>
        <taxon>Bacilli</taxon>
        <taxon>Bacillales</taxon>
        <taxon>Bacillaceae</taxon>
        <taxon>Bacillus</taxon>
        <taxon>Bacillus cereus group</taxon>
    </lineage>
</organism>
<evidence type="ECO:0000313" key="1">
    <source>
        <dbReference type="EMBL" id="ACK87874.1"/>
    </source>
</evidence>
<accession>B7JJK8</accession>
<dbReference type="EMBL" id="CP001283">
    <property type="protein sequence ID" value="ACK87874.1"/>
    <property type="molecule type" value="Genomic_DNA"/>
</dbReference>
<dbReference type="HOGENOM" id="CLU_202330_0_0_9"/>
<sequence length="49" mass="5672">MAVRVALKSYLNQSIDLAQLSRMFFLLAFAMYRSYTKLEKNIKRAGISI</sequence>
<dbReference type="Proteomes" id="UP000001363">
    <property type="component" value="Chromosome"/>
</dbReference>
<gene>
    <name evidence="1" type="ordered locus">BCAH820_1931</name>
</gene>
<dbReference type="KEGG" id="bcu:BCAH820_1931"/>
<name>B7JJK8_BACC0</name>
<proteinExistence type="predicted"/>
<evidence type="ECO:0000313" key="2">
    <source>
        <dbReference type="Proteomes" id="UP000001363"/>
    </source>
</evidence>
<protein>
    <submittedName>
        <fullName evidence="1">Conserved domain protein</fullName>
    </submittedName>
</protein>